<comment type="caution">
    <text evidence="8">The sequence shown here is derived from an EMBL/GenBank/DDBJ whole genome shotgun (WGS) entry which is preliminary data.</text>
</comment>
<dbReference type="PANTHER" id="PTHR40942:SF4">
    <property type="entry name" value="CYTOCHROME C5"/>
    <property type="match status" value="1"/>
</dbReference>
<dbReference type="RefSeq" id="WP_183410320.1">
    <property type="nucleotide sequence ID" value="NZ_JACHWY010000002.1"/>
</dbReference>
<reference evidence="8 9" key="1">
    <citation type="submission" date="2020-08" db="EMBL/GenBank/DDBJ databases">
        <title>Genomic Encyclopedia of Type Strains, Phase III (KMG-III): the genomes of soil and plant-associated and newly described type strains.</title>
        <authorList>
            <person name="Whitman W."/>
        </authorList>
    </citation>
    <scope>NUCLEOTIDE SEQUENCE [LARGE SCALE GENOMIC DNA]</scope>
    <source>
        <strain evidence="8 9">CECT 8654</strain>
    </source>
</reference>
<sequence length="124" mass="13147">MNKLLPTALITTLMLTLAACSGEAPEQSQASNPPDSMSASKKSMPEDPDLKSLYTQSCFSCHGTGAGGAPRTGTSEWDSRMAKGMDTLIDNTINGYNGMPPLGMCMDCGEEEFEALILFMAGQQ</sequence>
<keyword evidence="4" id="KW-0249">Electron transport</keyword>
<dbReference type="Gene3D" id="1.10.760.10">
    <property type="entry name" value="Cytochrome c-like domain"/>
    <property type="match status" value="1"/>
</dbReference>
<evidence type="ECO:0000259" key="7">
    <source>
        <dbReference type="Pfam" id="PF13442"/>
    </source>
</evidence>
<dbReference type="Pfam" id="PF13442">
    <property type="entry name" value="Cytochrome_CBB3"/>
    <property type="match status" value="1"/>
</dbReference>
<keyword evidence="9" id="KW-1185">Reference proteome</keyword>
<evidence type="ECO:0000256" key="6">
    <source>
        <dbReference type="SAM" id="MobiDB-lite"/>
    </source>
</evidence>
<dbReference type="GO" id="GO:0005506">
    <property type="term" value="F:iron ion binding"/>
    <property type="evidence" value="ECO:0007669"/>
    <property type="project" value="InterPro"/>
</dbReference>
<keyword evidence="3" id="KW-0479">Metal-binding</keyword>
<dbReference type="EMBL" id="JACHWY010000002">
    <property type="protein sequence ID" value="MBB3047546.1"/>
    <property type="molecule type" value="Genomic_DNA"/>
</dbReference>
<protein>
    <submittedName>
        <fullName evidence="8">Cytochrome c5</fullName>
    </submittedName>
</protein>
<dbReference type="InterPro" id="IPR036909">
    <property type="entry name" value="Cyt_c-like_dom_sf"/>
</dbReference>
<dbReference type="SUPFAM" id="SSF46626">
    <property type="entry name" value="Cytochrome c"/>
    <property type="match status" value="1"/>
</dbReference>
<dbReference type="InterPro" id="IPR009056">
    <property type="entry name" value="Cyt_c-like_dom"/>
</dbReference>
<dbReference type="GO" id="GO:0020037">
    <property type="term" value="F:heme binding"/>
    <property type="evidence" value="ECO:0007669"/>
    <property type="project" value="InterPro"/>
</dbReference>
<proteinExistence type="predicted"/>
<dbReference type="PRINTS" id="PR00607">
    <property type="entry name" value="CYTCHROMECIE"/>
</dbReference>
<evidence type="ECO:0000313" key="8">
    <source>
        <dbReference type="EMBL" id="MBB3047546.1"/>
    </source>
</evidence>
<name>A0A7W4W4X1_9GAMM</name>
<dbReference type="InterPro" id="IPR002323">
    <property type="entry name" value="Cyt_CIE"/>
</dbReference>
<evidence type="ECO:0000256" key="2">
    <source>
        <dbReference type="ARBA" id="ARBA00022617"/>
    </source>
</evidence>
<accession>A0A7W4W4X1</accession>
<feature type="domain" description="Cytochrome c" evidence="7">
    <location>
        <begin position="49"/>
        <end position="120"/>
    </location>
</feature>
<evidence type="ECO:0000313" key="9">
    <source>
        <dbReference type="Proteomes" id="UP000537130"/>
    </source>
</evidence>
<keyword evidence="5" id="KW-0408">Iron</keyword>
<evidence type="ECO:0000256" key="1">
    <source>
        <dbReference type="ARBA" id="ARBA00022448"/>
    </source>
</evidence>
<evidence type="ECO:0000256" key="5">
    <source>
        <dbReference type="ARBA" id="ARBA00023004"/>
    </source>
</evidence>
<feature type="compositionally biased region" description="Polar residues" evidence="6">
    <location>
        <begin position="26"/>
        <end position="41"/>
    </location>
</feature>
<keyword evidence="2" id="KW-0349">Heme</keyword>
<feature type="region of interest" description="Disordered" evidence="6">
    <location>
        <begin position="21"/>
        <end position="51"/>
    </location>
</feature>
<evidence type="ECO:0000256" key="3">
    <source>
        <dbReference type="ARBA" id="ARBA00022723"/>
    </source>
</evidence>
<evidence type="ECO:0000256" key="4">
    <source>
        <dbReference type="ARBA" id="ARBA00022982"/>
    </source>
</evidence>
<dbReference type="PROSITE" id="PS51257">
    <property type="entry name" value="PROKAR_LIPOPROTEIN"/>
    <property type="match status" value="1"/>
</dbReference>
<dbReference type="PANTHER" id="PTHR40942">
    <property type="match status" value="1"/>
</dbReference>
<dbReference type="AlphaFoldDB" id="A0A7W4W4X1"/>
<dbReference type="GO" id="GO:0009055">
    <property type="term" value="F:electron transfer activity"/>
    <property type="evidence" value="ECO:0007669"/>
    <property type="project" value="InterPro"/>
</dbReference>
<gene>
    <name evidence="8" type="ORF">FHR99_001812</name>
</gene>
<dbReference type="Proteomes" id="UP000537130">
    <property type="component" value="Unassembled WGS sequence"/>
</dbReference>
<organism evidence="8 9">
    <name type="scientific">Litorivivens lipolytica</name>
    <dbReference type="NCBI Taxonomy" id="1524264"/>
    <lineage>
        <taxon>Bacteria</taxon>
        <taxon>Pseudomonadati</taxon>
        <taxon>Pseudomonadota</taxon>
        <taxon>Gammaproteobacteria</taxon>
        <taxon>Litorivivens</taxon>
    </lineage>
</organism>
<keyword evidence="1" id="KW-0813">Transport</keyword>